<dbReference type="Proteomes" id="UP000070121">
    <property type="component" value="Unassembled WGS sequence"/>
</dbReference>
<evidence type="ECO:0000313" key="2">
    <source>
        <dbReference type="EMBL" id="KXH34803.1"/>
    </source>
</evidence>
<dbReference type="EMBL" id="JFFI01002402">
    <property type="protein sequence ID" value="KXH34803.1"/>
    <property type="molecule type" value="Genomic_DNA"/>
</dbReference>
<keyword evidence="1" id="KW-1133">Transmembrane helix</keyword>
<dbReference type="AlphaFoldDB" id="A0A135SFY1"/>
<keyword evidence="1" id="KW-0472">Membrane</keyword>
<keyword evidence="1" id="KW-0812">Transmembrane</keyword>
<evidence type="ECO:0000256" key="1">
    <source>
        <dbReference type="SAM" id="Phobius"/>
    </source>
</evidence>
<keyword evidence="2" id="KW-0560">Oxidoreductase</keyword>
<sequence length="104" mass="11748">MESTTGSPFPKVAQLFSALLVVVFLCISYALCKAFYNVFFHPLRRFPGPKSWAASRIPYVLAQIDGKPHKHLLALHDKYGPIVRIADTDLSFIYPDAWKDNNGH</sequence>
<gene>
    <name evidence="2" type="ORF">CSAL01_00384</name>
</gene>
<organism evidence="2 3">
    <name type="scientific">Colletotrichum salicis</name>
    <dbReference type="NCBI Taxonomy" id="1209931"/>
    <lineage>
        <taxon>Eukaryota</taxon>
        <taxon>Fungi</taxon>
        <taxon>Dikarya</taxon>
        <taxon>Ascomycota</taxon>
        <taxon>Pezizomycotina</taxon>
        <taxon>Sordariomycetes</taxon>
        <taxon>Hypocreomycetidae</taxon>
        <taxon>Glomerellales</taxon>
        <taxon>Glomerellaceae</taxon>
        <taxon>Colletotrichum</taxon>
        <taxon>Colletotrichum acutatum species complex</taxon>
    </lineage>
</organism>
<feature type="transmembrane region" description="Helical" evidence="1">
    <location>
        <begin position="12"/>
        <end position="36"/>
    </location>
</feature>
<accession>A0A135SFY1</accession>
<dbReference type="InterPro" id="IPR036396">
    <property type="entry name" value="Cyt_P450_sf"/>
</dbReference>
<dbReference type="Gene3D" id="1.10.630.10">
    <property type="entry name" value="Cytochrome P450"/>
    <property type="match status" value="1"/>
</dbReference>
<dbReference type="GO" id="GO:0004497">
    <property type="term" value="F:monooxygenase activity"/>
    <property type="evidence" value="ECO:0007669"/>
    <property type="project" value="UniProtKB-KW"/>
</dbReference>
<dbReference type="OrthoDB" id="4794200at2759"/>
<reference evidence="2 3" key="1">
    <citation type="submission" date="2014-02" db="EMBL/GenBank/DDBJ databases">
        <title>The genome sequence of Colletotrichum salicis CBS 607.94.</title>
        <authorList>
            <person name="Baroncelli R."/>
            <person name="Thon M.R."/>
        </authorList>
    </citation>
    <scope>NUCLEOTIDE SEQUENCE [LARGE SCALE GENOMIC DNA]</scope>
    <source>
        <strain evidence="2 3">CBS 607.94</strain>
    </source>
</reference>
<dbReference type="GO" id="GO:0016705">
    <property type="term" value="F:oxidoreductase activity, acting on paired donors, with incorporation or reduction of molecular oxygen"/>
    <property type="evidence" value="ECO:0007669"/>
    <property type="project" value="InterPro"/>
</dbReference>
<protein>
    <submittedName>
        <fullName evidence="2">Benzoate 4-monooxygenase cytochrome P450</fullName>
    </submittedName>
</protein>
<dbReference type="STRING" id="1209931.A0A135SFY1"/>
<keyword evidence="2" id="KW-0503">Monooxygenase</keyword>
<dbReference type="SUPFAM" id="SSF48264">
    <property type="entry name" value="Cytochrome P450"/>
    <property type="match status" value="1"/>
</dbReference>
<dbReference type="GO" id="GO:0005506">
    <property type="term" value="F:iron ion binding"/>
    <property type="evidence" value="ECO:0007669"/>
    <property type="project" value="InterPro"/>
</dbReference>
<comment type="caution">
    <text evidence="2">The sequence shown here is derived from an EMBL/GenBank/DDBJ whole genome shotgun (WGS) entry which is preliminary data.</text>
</comment>
<dbReference type="GO" id="GO:0020037">
    <property type="term" value="F:heme binding"/>
    <property type="evidence" value="ECO:0007669"/>
    <property type="project" value="InterPro"/>
</dbReference>
<name>A0A135SFY1_9PEZI</name>
<keyword evidence="3" id="KW-1185">Reference proteome</keyword>
<proteinExistence type="predicted"/>
<evidence type="ECO:0000313" key="3">
    <source>
        <dbReference type="Proteomes" id="UP000070121"/>
    </source>
</evidence>